<reference evidence="1" key="1">
    <citation type="submission" date="2019-11" db="EMBL/GenBank/DDBJ databases">
        <title>Nori genome reveals adaptations in red seaweeds to the harsh intertidal environment.</title>
        <authorList>
            <person name="Wang D."/>
            <person name="Mao Y."/>
        </authorList>
    </citation>
    <scope>NUCLEOTIDE SEQUENCE</scope>
    <source>
        <tissue evidence="1">Gametophyte</tissue>
    </source>
</reference>
<evidence type="ECO:0000313" key="2">
    <source>
        <dbReference type="Proteomes" id="UP000798662"/>
    </source>
</evidence>
<sequence>MSSAAPSAAAAGAPPAGAQPPAEAPPPPAGGAPSPVGATPPAGAPAAAGAPPPPAVAPVKTGAVASTTKNVRVAAHSHVKGLGLNAQGIAIPSAGGLVGQEQAREAAGIAVDLIRTKKMAGRAILLAGAAGSGKTALALALAHELGTKIPFCPLIGAEVYSSEVKKTEVLTEAFRRAIGVRIKEVKEVYEGEVVDMAAEEAPEPLAGFGKTVAHVVVTLRTARGSKTLKMDASIYEALAKERVSTGDVVYIEANSGAVKRVGRSDTFATEFDLEAEEYVPVPKGDVHKRKDVVQDVTLHDLDAANARPVGGGDVMSLLHQLGKPRKTEITEKLRAEINKVVEGHLASGVAEVVPGVLFIDEVHLLDAECFSFLNRALESNLAPIVVLATNRGLTTVRGTEERSPHGMPVDLLDRCLIIRTRPYTVAEVAEILALRAATEGIRFADGAQSALAEVGARTSLRYAAQLLSPSSVLAGVKGGDAAVVGVDDIQEADSLFMDAKASARVLLTNSEKYIS</sequence>
<name>A0ACC3C4M1_PYRYE</name>
<keyword evidence="2" id="KW-1185">Reference proteome</keyword>
<comment type="caution">
    <text evidence="1">The sequence shown here is derived from an EMBL/GenBank/DDBJ whole genome shotgun (WGS) entry which is preliminary data.</text>
</comment>
<evidence type="ECO:0000313" key="1">
    <source>
        <dbReference type="EMBL" id="KAK1864808.1"/>
    </source>
</evidence>
<accession>A0ACC3C4M1</accession>
<dbReference type="EMBL" id="CM020619">
    <property type="protein sequence ID" value="KAK1864808.1"/>
    <property type="molecule type" value="Genomic_DNA"/>
</dbReference>
<gene>
    <name evidence="1" type="ORF">I4F81_007350</name>
</gene>
<organism evidence="1 2">
    <name type="scientific">Pyropia yezoensis</name>
    <name type="common">Susabi-nori</name>
    <name type="synonym">Porphyra yezoensis</name>
    <dbReference type="NCBI Taxonomy" id="2788"/>
    <lineage>
        <taxon>Eukaryota</taxon>
        <taxon>Rhodophyta</taxon>
        <taxon>Bangiophyceae</taxon>
        <taxon>Bangiales</taxon>
        <taxon>Bangiaceae</taxon>
        <taxon>Pyropia</taxon>
    </lineage>
</organism>
<protein>
    <submittedName>
        <fullName evidence="1">Uncharacterized protein</fullName>
    </submittedName>
</protein>
<dbReference type="Proteomes" id="UP000798662">
    <property type="component" value="Chromosome 2"/>
</dbReference>
<proteinExistence type="predicted"/>